<comment type="caution">
    <text evidence="2">The sequence shown here is derived from an EMBL/GenBank/DDBJ whole genome shotgun (WGS) entry which is preliminary data.</text>
</comment>
<accession>A0A951URZ2</accession>
<name>A0A951URZ2_9CYAN</name>
<evidence type="ECO:0000256" key="1">
    <source>
        <dbReference type="SAM" id="MobiDB-lite"/>
    </source>
</evidence>
<reference evidence="2" key="1">
    <citation type="submission" date="2021-05" db="EMBL/GenBank/DDBJ databases">
        <authorList>
            <person name="Pietrasiak N."/>
            <person name="Ward R."/>
            <person name="Stajich J.E."/>
            <person name="Kurbessoian T."/>
        </authorList>
    </citation>
    <scope>NUCLEOTIDE SEQUENCE</scope>
    <source>
        <strain evidence="2">GSE-NOS-MK-12-04C</strain>
    </source>
</reference>
<dbReference type="Proteomes" id="UP000729701">
    <property type="component" value="Unassembled WGS sequence"/>
</dbReference>
<evidence type="ECO:0008006" key="4">
    <source>
        <dbReference type="Google" id="ProtNLM"/>
    </source>
</evidence>
<proteinExistence type="predicted"/>
<evidence type="ECO:0000313" key="2">
    <source>
        <dbReference type="EMBL" id="MBW4668158.1"/>
    </source>
</evidence>
<evidence type="ECO:0000313" key="3">
    <source>
        <dbReference type="Proteomes" id="UP000729701"/>
    </source>
</evidence>
<gene>
    <name evidence="2" type="ORF">KME60_12235</name>
</gene>
<feature type="region of interest" description="Disordered" evidence="1">
    <location>
        <begin position="195"/>
        <end position="220"/>
    </location>
</feature>
<reference evidence="2" key="2">
    <citation type="journal article" date="2022" name="Microbiol. Resour. Announc.">
        <title>Metagenome Sequencing to Explore Phylogenomics of Terrestrial Cyanobacteria.</title>
        <authorList>
            <person name="Ward R.D."/>
            <person name="Stajich J.E."/>
            <person name="Johansen J.R."/>
            <person name="Huntemann M."/>
            <person name="Clum A."/>
            <person name="Foster B."/>
            <person name="Foster B."/>
            <person name="Roux S."/>
            <person name="Palaniappan K."/>
            <person name="Varghese N."/>
            <person name="Mukherjee S."/>
            <person name="Reddy T.B.K."/>
            <person name="Daum C."/>
            <person name="Copeland A."/>
            <person name="Chen I.A."/>
            <person name="Ivanova N.N."/>
            <person name="Kyrpides N.C."/>
            <person name="Shapiro N."/>
            <person name="Eloe-Fadrosh E.A."/>
            <person name="Pietrasiak N."/>
        </authorList>
    </citation>
    <scope>NUCLEOTIDE SEQUENCE</scope>
    <source>
        <strain evidence="2">GSE-NOS-MK-12-04C</strain>
    </source>
</reference>
<dbReference type="AlphaFoldDB" id="A0A951URZ2"/>
<protein>
    <recommendedName>
        <fullName evidence="4">DnaD domain-containing protein</fullName>
    </recommendedName>
</protein>
<organism evidence="2 3">
    <name type="scientific">Cyanomargarita calcarea GSE-NOS-MK-12-04C</name>
    <dbReference type="NCBI Taxonomy" id="2839659"/>
    <lineage>
        <taxon>Bacteria</taxon>
        <taxon>Bacillati</taxon>
        <taxon>Cyanobacteriota</taxon>
        <taxon>Cyanophyceae</taxon>
        <taxon>Nostocales</taxon>
        <taxon>Cyanomargaritaceae</taxon>
        <taxon>Cyanomargarita</taxon>
    </lineage>
</organism>
<dbReference type="EMBL" id="JAHHGZ010000011">
    <property type="protein sequence ID" value="MBW4668158.1"/>
    <property type="molecule type" value="Genomic_DNA"/>
</dbReference>
<sequence length="232" mass="26072">MQWVQDLYLLPAAHSPMYTPAQDTSADLAVALLIHYSFDLGGYHASELIDMWQKQYPVNWLHIGVVEALYQGRYKAVSVQQILTMWHRRGQATYHFNMEFERLICSKFPESLTSAPPPALPPVKNRTREEKNYQVLSTASNQQGEFTSVEALPIPSLSTASSSRSSILTNSERSAIHHKLVKLLPQVISEKVQELSASSVNRPPIGQFTPEKSDRTESFTSKLKAIAQEDGE</sequence>